<dbReference type="InterPro" id="IPR003765">
    <property type="entry name" value="NO3_reductase_chaperone_NarJ"/>
</dbReference>
<dbReference type="Gene3D" id="1.10.3480.10">
    <property type="entry name" value="TorD-like"/>
    <property type="match status" value="1"/>
</dbReference>
<proteinExistence type="predicted"/>
<dbReference type="NCBIfam" id="TIGR00684">
    <property type="entry name" value="narJ"/>
    <property type="match status" value="1"/>
</dbReference>
<dbReference type="SUPFAM" id="SSF89155">
    <property type="entry name" value="TorD-like"/>
    <property type="match status" value="1"/>
</dbReference>
<gene>
    <name evidence="2" type="primary">narJ</name>
    <name evidence="2" type="ORF">ACFFQA_18895</name>
</gene>
<dbReference type="InterPro" id="IPR036411">
    <property type="entry name" value="TorD-like_sf"/>
</dbReference>
<reference evidence="2 3" key="1">
    <citation type="submission" date="2024-09" db="EMBL/GenBank/DDBJ databases">
        <authorList>
            <person name="Sun Q."/>
            <person name="Mori K."/>
        </authorList>
    </citation>
    <scope>NUCLEOTIDE SEQUENCE [LARGE SCALE GENOMIC DNA]</scope>
    <source>
        <strain evidence="2 3">TBRC 7907</strain>
    </source>
</reference>
<dbReference type="PANTHER" id="PTHR43680">
    <property type="entry name" value="NITRATE REDUCTASE MOLYBDENUM COFACTOR ASSEMBLY CHAPERONE"/>
    <property type="match status" value="1"/>
</dbReference>
<dbReference type="InterPro" id="IPR020945">
    <property type="entry name" value="DMSO/NO3_reduct_chaperone"/>
</dbReference>
<dbReference type="EMBL" id="JBHLZU010000017">
    <property type="protein sequence ID" value="MFB9906008.1"/>
    <property type="molecule type" value="Genomic_DNA"/>
</dbReference>
<comment type="caution">
    <text evidence="2">The sequence shown here is derived from an EMBL/GenBank/DDBJ whole genome shotgun (WGS) entry which is preliminary data.</text>
</comment>
<keyword evidence="1" id="KW-0534">Nitrate assimilation</keyword>
<sequence length="210" mass="23185">MITLRRKAKKAINTRLIRNIAGWCLQYPDSTMLEKLPLLREGVEAVTDEECRAWLTAVLDHLGGKPQNEAAQHYVDAFDSRPRRCLYLTWYADGDTRRRGASLVRLKQIYRAHGMVPSSAELPDFLPVLLEFATTGGPAATEAGEELLTEFRPGLRLLADNLGKFGSPYEGAVRAVLATLPQGGVPLPMAQPVEQVGIDPYPTSFPGARR</sequence>
<organism evidence="2 3">
    <name type="scientific">Allokutzneria oryzae</name>
    <dbReference type="NCBI Taxonomy" id="1378989"/>
    <lineage>
        <taxon>Bacteria</taxon>
        <taxon>Bacillati</taxon>
        <taxon>Actinomycetota</taxon>
        <taxon>Actinomycetes</taxon>
        <taxon>Pseudonocardiales</taxon>
        <taxon>Pseudonocardiaceae</taxon>
        <taxon>Allokutzneria</taxon>
    </lineage>
</organism>
<keyword evidence="3" id="KW-1185">Reference proteome</keyword>
<evidence type="ECO:0000313" key="3">
    <source>
        <dbReference type="Proteomes" id="UP001589693"/>
    </source>
</evidence>
<evidence type="ECO:0000313" key="2">
    <source>
        <dbReference type="EMBL" id="MFB9906008.1"/>
    </source>
</evidence>
<dbReference type="PANTHER" id="PTHR43680:SF2">
    <property type="entry name" value="NITRATE REDUCTASE MOLYBDENUM COFACTOR ASSEMBLY CHAPERONE NARJ"/>
    <property type="match status" value="1"/>
</dbReference>
<name>A0ABV5ZYM0_9PSEU</name>
<evidence type="ECO:0000256" key="1">
    <source>
        <dbReference type="ARBA" id="ARBA00023063"/>
    </source>
</evidence>
<accession>A0ABV5ZYM0</accession>
<dbReference type="Pfam" id="PF02613">
    <property type="entry name" value="Nitrate_red_del"/>
    <property type="match status" value="1"/>
</dbReference>
<protein>
    <submittedName>
        <fullName evidence="2">Nitrate reductase molybdenum cofactor assembly chaperone</fullName>
    </submittedName>
</protein>
<dbReference type="Proteomes" id="UP001589693">
    <property type="component" value="Unassembled WGS sequence"/>
</dbReference>
<dbReference type="RefSeq" id="WP_377853586.1">
    <property type="nucleotide sequence ID" value="NZ_JBHLZU010000017.1"/>
</dbReference>